<feature type="transmembrane region" description="Helical" evidence="2">
    <location>
        <begin position="53"/>
        <end position="71"/>
    </location>
</feature>
<dbReference type="AlphaFoldDB" id="A0A5B1CKM7"/>
<dbReference type="InterPro" id="IPR011990">
    <property type="entry name" value="TPR-like_helical_dom_sf"/>
</dbReference>
<dbReference type="EMBL" id="VRLW01000001">
    <property type="protein sequence ID" value="KAA1260882.1"/>
    <property type="molecule type" value="Genomic_DNA"/>
</dbReference>
<keyword evidence="2" id="KW-1133">Transmembrane helix</keyword>
<proteinExistence type="predicted"/>
<evidence type="ECO:0000313" key="4">
    <source>
        <dbReference type="Proteomes" id="UP000322699"/>
    </source>
</evidence>
<feature type="compositionally biased region" description="Basic and acidic residues" evidence="1">
    <location>
        <begin position="184"/>
        <end position="197"/>
    </location>
</feature>
<dbReference type="Gene3D" id="1.25.40.10">
    <property type="entry name" value="Tetratricopeptide repeat domain"/>
    <property type="match status" value="1"/>
</dbReference>
<sequence>MGSAHYLTCLWPGLPELWWRGRLSALPMAIAFALALNFVLVTCFIFPGWLPSGLAKMAFWVGLAVWGFLIVRSSRELPELVAPRVISEAPDEFPAAHAAYLRGHWERAERLLGDVLAIEHRDPPALLLLAGVYRQTDRLESARMLMKEIGRLEVADHWFLEIAAEQLRLDRAADRLNQAEIEEEKSREERHTDRQDDTPSDSNAADMTDSSRMAA</sequence>
<protein>
    <recommendedName>
        <fullName evidence="5">Tetratricopeptide repeat protein</fullName>
    </recommendedName>
</protein>
<organism evidence="3 4">
    <name type="scientific">Rubripirellula obstinata</name>
    <dbReference type="NCBI Taxonomy" id="406547"/>
    <lineage>
        <taxon>Bacteria</taxon>
        <taxon>Pseudomonadati</taxon>
        <taxon>Planctomycetota</taxon>
        <taxon>Planctomycetia</taxon>
        <taxon>Pirellulales</taxon>
        <taxon>Pirellulaceae</taxon>
        <taxon>Rubripirellula</taxon>
    </lineage>
</organism>
<comment type="caution">
    <text evidence="3">The sequence shown here is derived from an EMBL/GenBank/DDBJ whole genome shotgun (WGS) entry which is preliminary data.</text>
</comment>
<feature type="region of interest" description="Disordered" evidence="1">
    <location>
        <begin position="179"/>
        <end position="215"/>
    </location>
</feature>
<dbReference type="Proteomes" id="UP000322699">
    <property type="component" value="Unassembled WGS sequence"/>
</dbReference>
<evidence type="ECO:0000313" key="3">
    <source>
        <dbReference type="EMBL" id="KAA1260882.1"/>
    </source>
</evidence>
<accession>A0A5B1CKM7</accession>
<keyword evidence="2" id="KW-0812">Transmembrane</keyword>
<dbReference type="SUPFAM" id="SSF48452">
    <property type="entry name" value="TPR-like"/>
    <property type="match status" value="1"/>
</dbReference>
<gene>
    <name evidence="3" type="ORF">LF1_34240</name>
</gene>
<reference evidence="3 4" key="1">
    <citation type="submission" date="2019-08" db="EMBL/GenBank/DDBJ databases">
        <title>Deep-cultivation of Planctomycetes and their phenomic and genomic characterization uncovers novel biology.</title>
        <authorList>
            <person name="Wiegand S."/>
            <person name="Jogler M."/>
            <person name="Boedeker C."/>
            <person name="Pinto D."/>
            <person name="Vollmers J."/>
            <person name="Rivas-Marin E."/>
            <person name="Kohn T."/>
            <person name="Peeters S.H."/>
            <person name="Heuer A."/>
            <person name="Rast P."/>
            <person name="Oberbeckmann S."/>
            <person name="Bunk B."/>
            <person name="Jeske O."/>
            <person name="Meyerdierks A."/>
            <person name="Storesund J.E."/>
            <person name="Kallscheuer N."/>
            <person name="Luecker S."/>
            <person name="Lage O.M."/>
            <person name="Pohl T."/>
            <person name="Merkel B.J."/>
            <person name="Hornburger P."/>
            <person name="Mueller R.-W."/>
            <person name="Bruemmer F."/>
            <person name="Labrenz M."/>
            <person name="Spormann A.M."/>
            <person name="Op Den Camp H."/>
            <person name="Overmann J."/>
            <person name="Amann R."/>
            <person name="Jetten M.S.M."/>
            <person name="Mascher T."/>
            <person name="Medema M.H."/>
            <person name="Devos D.P."/>
            <person name="Kaster A.-K."/>
            <person name="Ovreas L."/>
            <person name="Rohde M."/>
            <person name="Galperin M.Y."/>
            <person name="Jogler C."/>
        </authorList>
    </citation>
    <scope>NUCLEOTIDE SEQUENCE [LARGE SCALE GENOMIC DNA]</scope>
    <source>
        <strain evidence="3 4">LF1</strain>
    </source>
</reference>
<keyword evidence="4" id="KW-1185">Reference proteome</keyword>
<evidence type="ECO:0000256" key="1">
    <source>
        <dbReference type="SAM" id="MobiDB-lite"/>
    </source>
</evidence>
<feature type="transmembrane region" description="Helical" evidence="2">
    <location>
        <begin position="25"/>
        <end position="47"/>
    </location>
</feature>
<evidence type="ECO:0000256" key="2">
    <source>
        <dbReference type="SAM" id="Phobius"/>
    </source>
</evidence>
<name>A0A5B1CKM7_9BACT</name>
<keyword evidence="2" id="KW-0472">Membrane</keyword>
<feature type="compositionally biased region" description="Polar residues" evidence="1">
    <location>
        <begin position="200"/>
        <end position="215"/>
    </location>
</feature>
<evidence type="ECO:0008006" key="5">
    <source>
        <dbReference type="Google" id="ProtNLM"/>
    </source>
</evidence>